<dbReference type="Gene3D" id="3.40.50.300">
    <property type="entry name" value="P-loop containing nucleotide triphosphate hydrolases"/>
    <property type="match status" value="1"/>
</dbReference>
<dbReference type="Proteomes" id="UP001589750">
    <property type="component" value="Unassembled WGS sequence"/>
</dbReference>
<evidence type="ECO:0000313" key="6">
    <source>
        <dbReference type="EMBL" id="MFB9314299.1"/>
    </source>
</evidence>
<dbReference type="GO" id="GO:0005524">
    <property type="term" value="F:ATP binding"/>
    <property type="evidence" value="ECO:0007669"/>
    <property type="project" value="UniProtKB-KW"/>
</dbReference>
<feature type="region of interest" description="Disordered" evidence="4">
    <location>
        <begin position="1"/>
        <end position="30"/>
    </location>
</feature>
<accession>A0ABV5KC37</accession>
<keyword evidence="2" id="KW-0547">Nucleotide-binding</keyword>
<evidence type="ECO:0000256" key="4">
    <source>
        <dbReference type="SAM" id="MobiDB-lite"/>
    </source>
</evidence>
<evidence type="ECO:0000256" key="2">
    <source>
        <dbReference type="ARBA" id="ARBA00022741"/>
    </source>
</evidence>
<gene>
    <name evidence="6" type="ORF">ACFFRI_14685</name>
</gene>
<dbReference type="SMART" id="SM00382">
    <property type="entry name" value="AAA"/>
    <property type="match status" value="1"/>
</dbReference>
<keyword evidence="3 6" id="KW-0067">ATP-binding</keyword>
<evidence type="ECO:0000313" key="7">
    <source>
        <dbReference type="Proteomes" id="UP001589750"/>
    </source>
</evidence>
<name>A0ABV5KC37_9ACTN</name>
<reference evidence="6 7" key="1">
    <citation type="submission" date="2024-09" db="EMBL/GenBank/DDBJ databases">
        <authorList>
            <person name="Sun Q."/>
            <person name="Mori K."/>
        </authorList>
    </citation>
    <scope>NUCLEOTIDE SEQUENCE [LARGE SCALE GENOMIC DNA]</scope>
    <source>
        <strain evidence="6 7">JCM 9626</strain>
    </source>
</reference>
<sequence>MSTAVPPDPEDTVDLDKRTPATGSTSSAFGAPPAVEAVGVSKAFGSRKRQVVALSEVDLRVAAGEFVALIGPSGCGKSTLMRLVADLEKPTSGTLEVFGKPASQARVDQDYGIAFQQAGLLPWRSVAGNISLPLELHGASRNERKQRVAELIELVGLTDFAKSRPDQLSGGMQQRVAIARSLAERPRLLLMDEPFGALDEMTRERMQAELARISVETGAAVVFVTHSIPEAVFLADRVVVMTARPGRITEEIVTGIGREVVRDQQLREDPAFFTKVTEVREALHGAPVASSAEER</sequence>
<comment type="caution">
    <text evidence="6">The sequence shown here is derived from an EMBL/GenBank/DDBJ whole genome shotgun (WGS) entry which is preliminary data.</text>
</comment>
<dbReference type="CDD" id="cd03293">
    <property type="entry name" value="ABC_NrtD_SsuB_transporters"/>
    <property type="match status" value="1"/>
</dbReference>
<feature type="domain" description="ABC transporter" evidence="5">
    <location>
        <begin position="35"/>
        <end position="268"/>
    </location>
</feature>
<evidence type="ECO:0000256" key="1">
    <source>
        <dbReference type="ARBA" id="ARBA00022448"/>
    </source>
</evidence>
<keyword evidence="7" id="KW-1185">Reference proteome</keyword>
<proteinExistence type="predicted"/>
<organism evidence="6 7">
    <name type="scientific">Nocardioides plantarum</name>
    <dbReference type="NCBI Taxonomy" id="29299"/>
    <lineage>
        <taxon>Bacteria</taxon>
        <taxon>Bacillati</taxon>
        <taxon>Actinomycetota</taxon>
        <taxon>Actinomycetes</taxon>
        <taxon>Propionibacteriales</taxon>
        <taxon>Nocardioidaceae</taxon>
        <taxon>Nocardioides</taxon>
    </lineage>
</organism>
<dbReference type="PANTHER" id="PTHR42788:SF20">
    <property type="entry name" value="ABC TRANSPORTER ATP-BINDING PROTEIN"/>
    <property type="match status" value="1"/>
</dbReference>
<dbReference type="InterPro" id="IPR017871">
    <property type="entry name" value="ABC_transporter-like_CS"/>
</dbReference>
<dbReference type="PROSITE" id="PS00211">
    <property type="entry name" value="ABC_TRANSPORTER_1"/>
    <property type="match status" value="1"/>
</dbReference>
<dbReference type="InterPro" id="IPR027417">
    <property type="entry name" value="P-loop_NTPase"/>
</dbReference>
<dbReference type="InterPro" id="IPR050166">
    <property type="entry name" value="ABC_transporter_ATP-bind"/>
</dbReference>
<dbReference type="SUPFAM" id="SSF52540">
    <property type="entry name" value="P-loop containing nucleoside triphosphate hydrolases"/>
    <property type="match status" value="1"/>
</dbReference>
<dbReference type="RefSeq" id="WP_140009456.1">
    <property type="nucleotide sequence ID" value="NZ_JBHMDG010000017.1"/>
</dbReference>
<dbReference type="Pfam" id="PF00005">
    <property type="entry name" value="ABC_tran"/>
    <property type="match status" value="1"/>
</dbReference>
<dbReference type="InterPro" id="IPR003593">
    <property type="entry name" value="AAA+_ATPase"/>
</dbReference>
<dbReference type="PROSITE" id="PS50893">
    <property type="entry name" value="ABC_TRANSPORTER_2"/>
    <property type="match status" value="1"/>
</dbReference>
<keyword evidence="1" id="KW-0813">Transport</keyword>
<evidence type="ECO:0000256" key="3">
    <source>
        <dbReference type="ARBA" id="ARBA00022840"/>
    </source>
</evidence>
<protein>
    <submittedName>
        <fullName evidence="6">ABC transporter ATP-binding protein</fullName>
    </submittedName>
</protein>
<dbReference type="InterPro" id="IPR003439">
    <property type="entry name" value="ABC_transporter-like_ATP-bd"/>
</dbReference>
<evidence type="ECO:0000259" key="5">
    <source>
        <dbReference type="PROSITE" id="PS50893"/>
    </source>
</evidence>
<dbReference type="EMBL" id="JBHMDG010000017">
    <property type="protein sequence ID" value="MFB9314299.1"/>
    <property type="molecule type" value="Genomic_DNA"/>
</dbReference>
<dbReference type="PANTHER" id="PTHR42788">
    <property type="entry name" value="TAURINE IMPORT ATP-BINDING PROTEIN-RELATED"/>
    <property type="match status" value="1"/>
</dbReference>